<organism evidence="1 2">
    <name type="scientific">Hamadaea flava</name>
    <dbReference type="NCBI Taxonomy" id="1742688"/>
    <lineage>
        <taxon>Bacteria</taxon>
        <taxon>Bacillati</taxon>
        <taxon>Actinomycetota</taxon>
        <taxon>Actinomycetes</taxon>
        <taxon>Micromonosporales</taxon>
        <taxon>Micromonosporaceae</taxon>
        <taxon>Hamadaea</taxon>
    </lineage>
</organism>
<comment type="caution">
    <text evidence="1">The sequence shown here is derived from an EMBL/GenBank/DDBJ whole genome shotgun (WGS) entry which is preliminary data.</text>
</comment>
<evidence type="ECO:0000313" key="2">
    <source>
        <dbReference type="Proteomes" id="UP001595816"/>
    </source>
</evidence>
<gene>
    <name evidence="1" type="ORF">ACFOZ4_09850</name>
</gene>
<evidence type="ECO:0000313" key="1">
    <source>
        <dbReference type="EMBL" id="MFC4130904.1"/>
    </source>
</evidence>
<keyword evidence="2" id="KW-1185">Reference proteome</keyword>
<name>A0ABV8LMB0_9ACTN</name>
<sequence>MTEDWPAVATPGTVPKARHADLAEGGAGSLDDELWTARPALTVIRDYARARRAAPWAVLGVALARLGCAVPPFVVLPKLVGGHGSLNLFVGLIGPPGAGKGAAQRAGADVLDVGHVEAAGVGSGEGLAHLYARRTKEGLDRHATAMLLDVAEVDTLAAVADRRGATLLPELRRAWSGEALGFSYADPNKRLPIAAHSYRLTMIVGIQPARATGLFNDADGGTPQRFLWVPATDPDAPEQPPPEPKSLTWKAPTWPMADMEGRVVLDVCDEARQAIDAARLATLRGKGAALDAHAPLARLKVAAVLGLLDERTGVSAEDWRLAGIIAAKSDQTREGVVAAMNRQAREQNRRRGELDGERQVVANARIEEDAIRRVCRFIKRKLTEAGGEMEHTPLRKALPSRDRHYFDLSVVRLCDAGQVKVDDIDGCARRYRLTEVRP</sequence>
<protein>
    <submittedName>
        <fullName evidence="1">YfjI family protein</fullName>
    </submittedName>
</protein>
<dbReference type="EMBL" id="JBHSAY010000005">
    <property type="protein sequence ID" value="MFC4130904.1"/>
    <property type="molecule type" value="Genomic_DNA"/>
</dbReference>
<reference evidence="2" key="1">
    <citation type="journal article" date="2019" name="Int. J. Syst. Evol. Microbiol.">
        <title>The Global Catalogue of Microorganisms (GCM) 10K type strain sequencing project: providing services to taxonomists for standard genome sequencing and annotation.</title>
        <authorList>
            <consortium name="The Broad Institute Genomics Platform"/>
            <consortium name="The Broad Institute Genome Sequencing Center for Infectious Disease"/>
            <person name="Wu L."/>
            <person name="Ma J."/>
        </authorList>
    </citation>
    <scope>NUCLEOTIDE SEQUENCE [LARGE SCALE GENOMIC DNA]</scope>
    <source>
        <strain evidence="2">CGMCC 4.7289</strain>
    </source>
</reference>
<dbReference type="Proteomes" id="UP001595816">
    <property type="component" value="Unassembled WGS sequence"/>
</dbReference>
<proteinExistence type="predicted"/>
<accession>A0ABV8LMB0</accession>
<dbReference type="RefSeq" id="WP_253756977.1">
    <property type="nucleotide sequence ID" value="NZ_JAMZDZ010000001.1"/>
</dbReference>